<reference evidence="3" key="3">
    <citation type="submission" date="2022-10" db="EMBL/GenBank/DDBJ databases">
        <title>Human gut microbiome strain richness.</title>
        <authorList>
            <person name="Chen-Liaw A."/>
        </authorList>
    </citation>
    <scope>NUCLEOTIDE SEQUENCE</scope>
    <source>
        <strain evidence="3">1001713st2_A4_1001713B170214_170313</strain>
    </source>
</reference>
<gene>
    <name evidence="1" type="ORF">ERS852510_00293</name>
    <name evidence="2" type="ORF">GAQ56_05035</name>
    <name evidence="3" type="ORF">POZ24_11820</name>
</gene>
<organism evidence="1 4">
    <name type="scientific">Bacteroides uniformis</name>
    <dbReference type="NCBI Taxonomy" id="820"/>
    <lineage>
        <taxon>Bacteria</taxon>
        <taxon>Pseudomonadati</taxon>
        <taxon>Bacteroidota</taxon>
        <taxon>Bacteroidia</taxon>
        <taxon>Bacteroidales</taxon>
        <taxon>Bacteroidaceae</taxon>
        <taxon>Bacteroides</taxon>
    </lineage>
</organism>
<dbReference type="Proteomes" id="UP001213309">
    <property type="component" value="Unassembled WGS sequence"/>
</dbReference>
<dbReference type="EMBL" id="WCUV01000003">
    <property type="protein sequence ID" value="KAB4094778.1"/>
    <property type="molecule type" value="Genomic_DNA"/>
</dbReference>
<evidence type="ECO:0000313" key="1">
    <source>
        <dbReference type="EMBL" id="CUO85650.1"/>
    </source>
</evidence>
<dbReference type="Proteomes" id="UP000095766">
    <property type="component" value="Unassembled WGS sequence"/>
</dbReference>
<reference evidence="1 4" key="1">
    <citation type="submission" date="2015-09" db="EMBL/GenBank/DDBJ databases">
        <authorList>
            <consortium name="Pathogen Informatics"/>
        </authorList>
    </citation>
    <scope>NUCLEOTIDE SEQUENCE [LARGE SCALE GENOMIC DNA]</scope>
    <source>
        <strain evidence="1 4">2789STDY5834898</strain>
    </source>
</reference>
<evidence type="ECO:0000313" key="2">
    <source>
        <dbReference type="EMBL" id="KAB4094778.1"/>
    </source>
</evidence>
<evidence type="ECO:0000313" key="3">
    <source>
        <dbReference type="EMBL" id="MDC1880710.1"/>
    </source>
</evidence>
<dbReference type="AlphaFoldDB" id="A0A174GH25"/>
<protein>
    <submittedName>
        <fullName evidence="1">Putative DNA-damage-inducible protein d</fullName>
    </submittedName>
</protein>
<name>A0A174GH25_BACUN</name>
<dbReference type="EMBL" id="CZAO01000001">
    <property type="protein sequence ID" value="CUO85650.1"/>
    <property type="molecule type" value="Genomic_DNA"/>
</dbReference>
<proteinExistence type="predicted"/>
<accession>A0A174GH25</accession>
<reference evidence="2 5" key="2">
    <citation type="journal article" date="2019" name="Nat. Med.">
        <title>A library of human gut bacterial isolates paired with longitudinal multiomics data enables mechanistic microbiome research.</title>
        <authorList>
            <person name="Poyet M."/>
            <person name="Groussin M."/>
            <person name="Gibbons S.M."/>
            <person name="Avila-Pacheco J."/>
            <person name="Jiang X."/>
            <person name="Kearney S.M."/>
            <person name="Perrotta A.R."/>
            <person name="Berdy B."/>
            <person name="Zhao S."/>
            <person name="Lieberman T.D."/>
            <person name="Swanson P.K."/>
            <person name="Smith M."/>
            <person name="Roesemann S."/>
            <person name="Alexander J.E."/>
            <person name="Rich S.A."/>
            <person name="Livny J."/>
            <person name="Vlamakis H."/>
            <person name="Clish C."/>
            <person name="Bullock K."/>
            <person name="Deik A."/>
            <person name="Scott J."/>
            <person name="Pierce K.A."/>
            <person name="Xavier R.J."/>
            <person name="Alm E.J."/>
        </authorList>
    </citation>
    <scope>NUCLEOTIDE SEQUENCE [LARGE SCALE GENOMIC DNA]</scope>
    <source>
        <strain evidence="2 5">BIOML-A42</strain>
    </source>
</reference>
<dbReference type="RefSeq" id="WP_057258636.1">
    <property type="nucleotide sequence ID" value="NZ_BAABXG010000001.1"/>
</dbReference>
<sequence length="526" mass="61258">MNKELKISDKSPFEKIRKFDGQGRSYWTSRELCAALGYSTYQKFSVPLAKAMRSAEADGINVDEHFNLMVEMVGVGSGARRSVENYHLTREACIFIARQVYAKKKEVQAALEYFSSVSIDFDGAECDVNCQEVVSEMEKDKIRERNREHWKRLNDEASEFYKKKMRLLDEVEDFKADASFHGNKAPHHMMYKLGTLYSKDGCRGYEFLIEYDVYEPVVGIYYGCKGLILDGNDEDGEKMFNEEWKDIRYYVTAVLENTFPGKSFTHRFKPTNNANNHTYWPFWITLHEDEDIVEVGARAVRLIRSIYEGYLENEDVEALRKRSGSRKEPQEEDKIRFSADVNFTKKAYQELLEEIGQMSKKGKEKTNKEMFEKLLEKTTESGYLRKEKHYEAAWRIVRNADVKERDLQQKTNKQFIYMIRLLLGYMQFYLGTLDTSKCDIEHNRGVVSPPYTSISKILMTMNGGFFGETIRKLCDSKKDATSIIINSWKILQTLLDLPKDAWKIVNDTLGLPEKKWKTFKDKCGNG</sequence>
<evidence type="ECO:0000313" key="5">
    <source>
        <dbReference type="Proteomes" id="UP000432488"/>
    </source>
</evidence>
<dbReference type="EMBL" id="JAQNSG010000009">
    <property type="protein sequence ID" value="MDC1880710.1"/>
    <property type="molecule type" value="Genomic_DNA"/>
</dbReference>
<dbReference type="Proteomes" id="UP000432488">
    <property type="component" value="Unassembled WGS sequence"/>
</dbReference>
<evidence type="ECO:0000313" key="4">
    <source>
        <dbReference type="Proteomes" id="UP000095766"/>
    </source>
</evidence>